<feature type="chain" id="PRO_5045355205" evidence="1">
    <location>
        <begin position="20"/>
        <end position="589"/>
    </location>
</feature>
<evidence type="ECO:0000256" key="1">
    <source>
        <dbReference type="SAM" id="SignalP"/>
    </source>
</evidence>
<name>A0ABQ5MM95_9FLAO</name>
<accession>A0ABQ5MM95</accession>
<keyword evidence="3" id="KW-1185">Reference proteome</keyword>
<evidence type="ECO:0000313" key="2">
    <source>
        <dbReference type="EMBL" id="GLB50082.1"/>
    </source>
</evidence>
<keyword evidence="1" id="KW-0732">Signal</keyword>
<dbReference type="RefSeq" id="WP_281765718.1">
    <property type="nucleotide sequence ID" value="NZ_BRVO01000003.1"/>
</dbReference>
<sequence length="589" mass="63650">MKKILSLLLIITTVWVSKAQCNCSAADVVINSNYSSYTFLANTSYCIDGNVQIQWTGATFQDNVTLCISPGSTFRTNDLIGNADSNVTVNVSSGATFIFAGDIPFSMDVTIEDGGVMQPLWGNLDVIGTNFDLTIDEGGLFDFSTTNLNSPQNVTIINNGTFDVSNLTFNQPSNIDITNTGDFNATTTSVFASNSFSLENSGEINLNNLTLRNASTVDIHNTSLIDLTSFRLGSNIGTMNFTNSSEAEFILSSHISLLYGNSIIVNDGTITTGGEINLDEGVLNLTNNGTITTSGNFNWGESGASNYLFNYGALNIGGQMSSEQCQLEFYNYDGASLYMNNHLTYGTEGPNKFENYGNFHADGLYSNDPTLHLKNEGYMVLESNYGDTPTSVFSNCGTLDMENWFDLNGKIINTGNYNVPNGSIGFEVGASIENYSVMHLKQIVMDNSTIFYNEGAVIFSEAPNTTIKFAGPGSTYQPSHSTSSNYGRFSWPGSQSNQSGFVDGNLMFTTTTPGTVDDTSYPGMFGQWTSVTFGPDIVFGTCSTCTVITDYDQCANADGTWPSDEPVYDCIPVNRNVRSYFSGSYLGGS</sequence>
<comment type="caution">
    <text evidence="2">The sequence shown here is derived from an EMBL/GenBank/DDBJ whole genome shotgun (WGS) entry which is preliminary data.</text>
</comment>
<evidence type="ECO:0000313" key="3">
    <source>
        <dbReference type="Proteomes" id="UP001143543"/>
    </source>
</evidence>
<gene>
    <name evidence="2" type="ORF">Y10_24500</name>
</gene>
<reference evidence="2" key="1">
    <citation type="submission" date="2022-07" db="EMBL/GenBank/DDBJ databases">
        <title>Taxonomy of Novel Oxalotrophic and Methylotrophic Bacteria.</title>
        <authorList>
            <person name="Sahin N."/>
            <person name="Tani A."/>
        </authorList>
    </citation>
    <scope>NUCLEOTIDE SEQUENCE</scope>
    <source>
        <strain evidence="2">Y10</strain>
    </source>
</reference>
<dbReference type="Proteomes" id="UP001143543">
    <property type="component" value="Unassembled WGS sequence"/>
</dbReference>
<feature type="signal peptide" evidence="1">
    <location>
        <begin position="1"/>
        <end position="19"/>
    </location>
</feature>
<organism evidence="2 3">
    <name type="scientific">Neptunitalea lumnitzerae</name>
    <dbReference type="NCBI Taxonomy" id="2965509"/>
    <lineage>
        <taxon>Bacteria</taxon>
        <taxon>Pseudomonadati</taxon>
        <taxon>Bacteroidota</taxon>
        <taxon>Flavobacteriia</taxon>
        <taxon>Flavobacteriales</taxon>
        <taxon>Flavobacteriaceae</taxon>
        <taxon>Neptunitalea</taxon>
    </lineage>
</organism>
<dbReference type="EMBL" id="BRVO01000003">
    <property type="protein sequence ID" value="GLB50082.1"/>
    <property type="molecule type" value="Genomic_DNA"/>
</dbReference>
<protein>
    <submittedName>
        <fullName evidence="2">Uncharacterized protein</fullName>
    </submittedName>
</protein>
<proteinExistence type="predicted"/>